<name>A0A507QTJ0_MONPU</name>
<evidence type="ECO:0000313" key="10">
    <source>
        <dbReference type="Proteomes" id="UP000319663"/>
    </source>
</evidence>
<dbReference type="NCBIfam" id="TIGR02180">
    <property type="entry name" value="GRX_euk"/>
    <property type="match status" value="1"/>
</dbReference>
<dbReference type="GO" id="GO:0005801">
    <property type="term" value="C:cis-Golgi network"/>
    <property type="evidence" value="ECO:0007669"/>
    <property type="project" value="UniProtKB-ARBA"/>
</dbReference>
<dbReference type="PANTHER" id="PTHR11655:SF16">
    <property type="entry name" value="60S RIBOSOMAL PROTEIN L9"/>
    <property type="match status" value="1"/>
</dbReference>
<evidence type="ECO:0000256" key="1">
    <source>
        <dbReference type="ARBA" id="ARBA00009356"/>
    </source>
</evidence>
<dbReference type="InterPro" id="IPR020040">
    <property type="entry name" value="Ribosomal_uL6_a/b-dom"/>
</dbReference>
<dbReference type="AlphaFoldDB" id="A0A507QTJ0"/>
<dbReference type="GO" id="GO:0019843">
    <property type="term" value="F:rRNA binding"/>
    <property type="evidence" value="ECO:0007669"/>
    <property type="project" value="InterPro"/>
</dbReference>
<feature type="compositionally biased region" description="Basic and acidic residues" evidence="5">
    <location>
        <begin position="377"/>
        <end position="387"/>
    </location>
</feature>
<dbReference type="STRING" id="5098.A0A507QTJ0"/>
<dbReference type="PANTHER" id="PTHR11655">
    <property type="entry name" value="60S/50S RIBOSOMAL PROTEIN L6/L9"/>
    <property type="match status" value="1"/>
</dbReference>
<evidence type="ECO:0000313" key="9">
    <source>
        <dbReference type="EMBL" id="TQB72402.1"/>
    </source>
</evidence>
<feature type="domain" description="Large ribosomal subunit protein uL6 alpha-beta" evidence="6">
    <location>
        <begin position="1085"/>
        <end position="1156"/>
    </location>
</feature>
<feature type="compositionally biased region" description="Low complexity" evidence="5">
    <location>
        <begin position="749"/>
        <end position="770"/>
    </location>
</feature>
<feature type="region of interest" description="Disordered" evidence="5">
    <location>
        <begin position="145"/>
        <end position="176"/>
    </location>
</feature>
<feature type="region of interest" description="Disordered" evidence="5">
    <location>
        <begin position="198"/>
        <end position="219"/>
    </location>
</feature>
<feature type="region of interest" description="Disordered" evidence="5">
    <location>
        <begin position="1"/>
        <end position="39"/>
    </location>
</feature>
<sequence>MDATRGPSISDAQDASQSSLFTRRHKSFPTQSTRSEDLFSIDPASPEVINSLISSLSSIAVPVQDHFDGVLSGRSHTVLSSPGYATTRNSIDHLCNGSSDYFSSKEHGLRAAHQTYKHLNEPTEGPFLHPDDAAIAPVVRMARAPMSPKSPKSKHCFHSELSTGRPASRASYASSQIAGDGDSTFGMISAEPGPRLSTAASIASSSSGGKRSSLKSPLGLLKKTSREFAHDKQRLADRLKKRNSYNDSLRYNSPRNGASLRSMRSMADLAEEGRSNSSAVGLPKGNTASMPSNSEPQSLSALAPEGRSNTPVSITAGRVIPTRDSSLRHSFSNSRKPRSSRHSRYSSMGSNELETAKNIFDDGSEAEKITRRIQELKEQQQRIRSENEVGPSSPGSTRTVPSRQARNSQTRSEIIDWEPLLENVADGANGDTAISEESAPSPAVMTGRSRTHNVPHDSRSSMSQSPPEKKSSRYSLERSNSLNTKHHRRLPSNPVPSSRASLGEGRPSSADSIDEAVLAHLTSSKFTQKVTHPTTGRTIAFSEVGDPKGHVVLCCLGMGVTRYLMAFYDELARTLHLRLVTLDRPGIGESGPYLDELGTPLSWPGDDVAIVCNHLKVTKFSILAHSAGAIYALATALRIPQHIRGRIHLLAPWIPPSQLSSICAQKVPVPSNAVPYSQRILRALPPSVLKVANASFLTATSASITANLPKSSRRSRRKPSGKDSSTHAGAKSSNTQSVKSEVRDEETAPKTSRTTKTPTTSDGSTTNTGNTKRETPLATSEAPEARERQIDYDTRLTYKIWQLATTNANPAVDLLVCLERRQEIGFRYADITRPIIVHHGSRDTRVPVDNVRWLGKTMRRCEVRILEGEGHGLMASAPVMSGVLTEIAKEWEDWMKFYRTTVEAMESREAAKHSAKDDDRLFQKLQPNRVPVDEQVWMPNTRENNTPSKNDDDVEEVSVAPEGQEKETEAKDEASSAKAELDSILKRSPVIIFSKSYCPYSARAKSILLDKYSINPAPYVVELNQHPIGPELQELLGERTGRHTVPNVLVNGKSIGGGDDMAALDENDELASTLKRLGGSWIMEVNVKVHIKSRVVTVEGPRGKLVKDLSHIAVTFGRPKKDVISIELHHGHRKGIATLRTIRTIINNLIIGVTRGFKYKMRYVYAHFPISVNIEKNSETGLYEIEIRNFLGEKYVRRVTAQPGVEVITSPNVKDELQLSGNSLEGVSQSAADIQQICRVRNKDIRKFLDGLYVSERGNIVEE</sequence>
<evidence type="ECO:0000256" key="4">
    <source>
        <dbReference type="ARBA" id="ARBA00023274"/>
    </source>
</evidence>
<dbReference type="Pfam" id="PF00462">
    <property type="entry name" value="Glutaredoxin"/>
    <property type="match status" value="1"/>
</dbReference>
<dbReference type="SUPFAM" id="SSF56053">
    <property type="entry name" value="Ribosomal protein L6"/>
    <property type="match status" value="2"/>
</dbReference>
<feature type="compositionally biased region" description="Basic residues" evidence="5">
    <location>
        <begin position="335"/>
        <end position="344"/>
    </location>
</feature>
<evidence type="ECO:0000259" key="7">
    <source>
        <dbReference type="Pfam" id="PF00462"/>
    </source>
</evidence>
<feature type="compositionally biased region" description="Polar residues" evidence="5">
    <location>
        <begin position="473"/>
        <end position="483"/>
    </location>
</feature>
<dbReference type="Gene3D" id="3.90.930.12">
    <property type="entry name" value="Ribosomal protein L6, alpha-beta domain"/>
    <property type="match status" value="2"/>
</dbReference>
<accession>A0A507QTJ0</accession>
<dbReference type="FunFam" id="3.90.930.12:FF:000004">
    <property type="entry name" value="60S ribosomal protein L9"/>
    <property type="match status" value="1"/>
</dbReference>
<dbReference type="FunFam" id="3.40.30.10:FF:000093">
    <property type="entry name" value="Glutaredoxin 2"/>
    <property type="match status" value="1"/>
</dbReference>
<evidence type="ECO:0000256" key="5">
    <source>
        <dbReference type="SAM" id="MobiDB-lite"/>
    </source>
</evidence>
<protein>
    <submittedName>
        <fullName evidence="9">Uncharacterized protein</fullName>
    </submittedName>
</protein>
<dbReference type="Pfam" id="PF00561">
    <property type="entry name" value="Abhydrolase_1"/>
    <property type="match status" value="1"/>
</dbReference>
<dbReference type="EMBL" id="VIFY01000065">
    <property type="protein sequence ID" value="TQB72402.1"/>
    <property type="molecule type" value="Genomic_DNA"/>
</dbReference>
<dbReference type="Gene3D" id="3.40.50.1820">
    <property type="entry name" value="alpha/beta hydrolase"/>
    <property type="match status" value="1"/>
</dbReference>
<dbReference type="Proteomes" id="UP000319663">
    <property type="component" value="Unassembled WGS sequence"/>
</dbReference>
<dbReference type="InterPro" id="IPR011899">
    <property type="entry name" value="Glutaredoxin_euk/vir"/>
</dbReference>
<dbReference type="GO" id="GO:0022625">
    <property type="term" value="C:cytosolic large ribosomal subunit"/>
    <property type="evidence" value="ECO:0007669"/>
    <property type="project" value="TreeGrafter"/>
</dbReference>
<keyword evidence="4" id="KW-0687">Ribonucleoprotein</keyword>
<gene>
    <name evidence="9" type="ORF">MPDQ_006889</name>
</gene>
<dbReference type="InterPro" id="IPR000702">
    <property type="entry name" value="Ribosomal_uL6-like"/>
</dbReference>
<dbReference type="CDD" id="cd03419">
    <property type="entry name" value="GRX_GRXh_1_2_like"/>
    <property type="match status" value="1"/>
</dbReference>
<dbReference type="SUPFAM" id="SSF52833">
    <property type="entry name" value="Thioredoxin-like"/>
    <property type="match status" value="1"/>
</dbReference>
<feature type="compositionally biased region" description="Basic and acidic residues" evidence="5">
    <location>
        <begin position="963"/>
        <end position="977"/>
    </location>
</feature>
<dbReference type="InterPro" id="IPR036249">
    <property type="entry name" value="Thioredoxin-like_sf"/>
</dbReference>
<dbReference type="Pfam" id="PF00347">
    <property type="entry name" value="Ribosomal_L6"/>
    <property type="match status" value="2"/>
</dbReference>
<dbReference type="InterPro" id="IPR014025">
    <property type="entry name" value="Glutaredoxin_subgr"/>
</dbReference>
<keyword evidence="10" id="KW-1185">Reference proteome</keyword>
<dbReference type="PROSITE" id="PS51354">
    <property type="entry name" value="GLUTAREDOXIN_2"/>
    <property type="match status" value="1"/>
</dbReference>
<proteinExistence type="inferred from homology"/>
<feature type="region of interest" description="Disordered" evidence="5">
    <location>
        <begin position="377"/>
        <end position="511"/>
    </location>
</feature>
<feature type="region of interest" description="Disordered" evidence="5">
    <location>
        <begin position="932"/>
        <end position="977"/>
    </location>
</feature>
<dbReference type="GO" id="GO:0002181">
    <property type="term" value="P:cytoplasmic translation"/>
    <property type="evidence" value="ECO:0007669"/>
    <property type="project" value="TreeGrafter"/>
</dbReference>
<feature type="domain" description="Glutaredoxin" evidence="7">
    <location>
        <begin position="990"/>
        <end position="1055"/>
    </location>
</feature>
<dbReference type="FunFam" id="3.90.930.12:FF:000003">
    <property type="entry name" value="60S ribosomal protein L9"/>
    <property type="match status" value="1"/>
</dbReference>
<dbReference type="Gene3D" id="3.40.30.10">
    <property type="entry name" value="Glutaredoxin"/>
    <property type="match status" value="1"/>
</dbReference>
<organism evidence="9 10">
    <name type="scientific">Monascus purpureus</name>
    <name type="common">Red mold</name>
    <name type="synonym">Monascus anka</name>
    <dbReference type="NCBI Taxonomy" id="5098"/>
    <lineage>
        <taxon>Eukaryota</taxon>
        <taxon>Fungi</taxon>
        <taxon>Dikarya</taxon>
        <taxon>Ascomycota</taxon>
        <taxon>Pezizomycotina</taxon>
        <taxon>Eurotiomycetes</taxon>
        <taxon>Eurotiomycetidae</taxon>
        <taxon>Eurotiales</taxon>
        <taxon>Aspergillaceae</taxon>
        <taxon>Monascus</taxon>
    </lineage>
</organism>
<feature type="compositionally biased region" description="Polar residues" evidence="5">
    <location>
        <begin position="393"/>
        <end position="412"/>
    </location>
</feature>
<dbReference type="GO" id="GO:0005796">
    <property type="term" value="C:Golgi lumen"/>
    <property type="evidence" value="ECO:0007669"/>
    <property type="project" value="UniProtKB-ARBA"/>
</dbReference>
<comment type="caution">
    <text evidence="9">The sequence shown here is derived from an EMBL/GenBank/DDBJ whole genome shotgun (WGS) entry which is preliminary data.</text>
</comment>
<comment type="similarity">
    <text evidence="1">Belongs to the universal ribosomal protein uL6 family.</text>
</comment>
<feature type="compositionally biased region" description="Polar residues" evidence="5">
    <location>
        <begin position="245"/>
        <end position="256"/>
    </location>
</feature>
<dbReference type="InterPro" id="IPR029058">
    <property type="entry name" value="AB_hydrolase_fold"/>
</dbReference>
<dbReference type="GO" id="GO:0004362">
    <property type="term" value="F:glutathione-disulfide reductase (NADPH) activity"/>
    <property type="evidence" value="ECO:0007669"/>
    <property type="project" value="UniProtKB-ARBA"/>
</dbReference>
<dbReference type="InterPro" id="IPR002359">
    <property type="entry name" value="Ribosomal_uL6_CS2"/>
</dbReference>
<keyword evidence="3" id="KW-0689">Ribosomal protein</keyword>
<dbReference type="GO" id="GO:0003735">
    <property type="term" value="F:structural constituent of ribosome"/>
    <property type="evidence" value="ECO:0007669"/>
    <property type="project" value="InterPro"/>
</dbReference>
<feature type="compositionally biased region" description="Low complexity" evidence="5">
    <location>
        <begin position="10"/>
        <end position="19"/>
    </location>
</feature>
<comment type="similarity">
    <text evidence="2">Belongs to the glutaredoxin family. Monothiol subfamily.</text>
</comment>
<evidence type="ECO:0000259" key="6">
    <source>
        <dbReference type="Pfam" id="PF00347"/>
    </source>
</evidence>
<feature type="region of interest" description="Disordered" evidence="5">
    <location>
        <begin position="707"/>
        <end position="788"/>
    </location>
</feature>
<evidence type="ECO:0000256" key="3">
    <source>
        <dbReference type="ARBA" id="ARBA00022980"/>
    </source>
</evidence>
<dbReference type="InterPro" id="IPR002109">
    <property type="entry name" value="Glutaredoxin"/>
</dbReference>
<dbReference type="PRINTS" id="PR00160">
    <property type="entry name" value="GLUTAREDOXIN"/>
</dbReference>
<evidence type="ECO:0000259" key="8">
    <source>
        <dbReference type="Pfam" id="PF00561"/>
    </source>
</evidence>
<dbReference type="SUPFAM" id="SSF53474">
    <property type="entry name" value="alpha/beta-Hydrolases"/>
    <property type="match status" value="1"/>
</dbReference>
<dbReference type="PROSITE" id="PS00700">
    <property type="entry name" value="RIBOSOMAL_L6_2"/>
    <property type="match status" value="1"/>
</dbReference>
<feature type="domain" description="Large ribosomal subunit protein uL6 alpha-beta" evidence="6">
    <location>
        <begin position="1168"/>
        <end position="1251"/>
    </location>
</feature>
<feature type="domain" description="AB hydrolase-1" evidence="8">
    <location>
        <begin position="552"/>
        <end position="659"/>
    </location>
</feature>
<feature type="compositionally biased region" description="Polar residues" evidence="5">
    <location>
        <begin position="286"/>
        <end position="300"/>
    </location>
</feature>
<dbReference type="InterPro" id="IPR000073">
    <property type="entry name" value="AB_hydrolase_1"/>
</dbReference>
<reference evidence="9 10" key="1">
    <citation type="submission" date="2019-06" db="EMBL/GenBank/DDBJ databases">
        <title>Wine fermentation using esterase from Monascus purpureus.</title>
        <authorList>
            <person name="Geng C."/>
            <person name="Zhang Y."/>
        </authorList>
    </citation>
    <scope>NUCLEOTIDE SEQUENCE [LARGE SCALE GENOMIC DNA]</scope>
    <source>
        <strain evidence="9">HQ1</strain>
    </source>
</reference>
<evidence type="ECO:0000256" key="2">
    <source>
        <dbReference type="ARBA" id="ARBA00009630"/>
    </source>
</evidence>
<dbReference type="InterPro" id="IPR036789">
    <property type="entry name" value="Ribosomal_uL6-like_a/b-dom_sf"/>
</dbReference>
<feature type="region of interest" description="Disordered" evidence="5">
    <location>
        <begin position="240"/>
        <end position="365"/>
    </location>
</feature>